<dbReference type="EMBL" id="FOVE01000001">
    <property type="protein sequence ID" value="SFM93498.1"/>
    <property type="molecule type" value="Genomic_DNA"/>
</dbReference>
<dbReference type="AlphaFoldDB" id="A0A1I4UX60"/>
<keyword evidence="3 5" id="KW-1133">Transmembrane helix</keyword>
<dbReference type="Pfam" id="PF06305">
    <property type="entry name" value="LapA_dom"/>
    <property type="match status" value="1"/>
</dbReference>
<accession>A0A1I4UX60</accession>
<dbReference type="Proteomes" id="UP000242869">
    <property type="component" value="Unassembled WGS sequence"/>
</dbReference>
<evidence type="ECO:0000259" key="6">
    <source>
        <dbReference type="Pfam" id="PF06305"/>
    </source>
</evidence>
<sequence>MRYLRPLFWLLKFALFAVLFGFAMHNADPVKLHFFLGYAWNLPLHVLLLIFFVLGAAFGLLACIARMARLRRELVKLRREIRNRTPAPRPVNPETPRDAI</sequence>
<feature type="transmembrane region" description="Helical" evidence="5">
    <location>
        <begin position="44"/>
        <end position="68"/>
    </location>
</feature>
<protein>
    <submittedName>
        <fullName evidence="7">Uncharacterized integral membrane protein</fullName>
    </submittedName>
</protein>
<dbReference type="STRING" id="83765.SAMN05660284_00018"/>
<feature type="domain" description="Lipopolysaccharide assembly protein A" evidence="6">
    <location>
        <begin position="26"/>
        <end position="83"/>
    </location>
</feature>
<name>A0A1I4UX60_9NEIS</name>
<gene>
    <name evidence="7" type="ORF">SAMN05660284_00018</name>
</gene>
<feature type="transmembrane region" description="Helical" evidence="5">
    <location>
        <begin position="7"/>
        <end position="24"/>
    </location>
</feature>
<dbReference type="OrthoDB" id="7066519at2"/>
<reference evidence="8" key="1">
    <citation type="submission" date="2016-10" db="EMBL/GenBank/DDBJ databases">
        <authorList>
            <person name="Varghese N."/>
            <person name="Submissions S."/>
        </authorList>
    </citation>
    <scope>NUCLEOTIDE SEQUENCE [LARGE SCALE GENOMIC DNA]</scope>
    <source>
        <strain evidence="8">DSM 6150</strain>
    </source>
</reference>
<dbReference type="RefSeq" id="WP_091189949.1">
    <property type="nucleotide sequence ID" value="NZ_FOVE01000001.1"/>
</dbReference>
<organism evidence="7 8">
    <name type="scientific">Formivibrio citricus</name>
    <dbReference type="NCBI Taxonomy" id="83765"/>
    <lineage>
        <taxon>Bacteria</taxon>
        <taxon>Pseudomonadati</taxon>
        <taxon>Pseudomonadota</taxon>
        <taxon>Betaproteobacteria</taxon>
        <taxon>Neisseriales</taxon>
        <taxon>Chitinibacteraceae</taxon>
        <taxon>Formivibrio</taxon>
    </lineage>
</organism>
<keyword evidence="1" id="KW-1003">Cell membrane</keyword>
<dbReference type="GO" id="GO:0005886">
    <property type="term" value="C:plasma membrane"/>
    <property type="evidence" value="ECO:0007669"/>
    <property type="project" value="InterPro"/>
</dbReference>
<proteinExistence type="predicted"/>
<keyword evidence="8" id="KW-1185">Reference proteome</keyword>
<evidence type="ECO:0000313" key="8">
    <source>
        <dbReference type="Proteomes" id="UP000242869"/>
    </source>
</evidence>
<evidence type="ECO:0000256" key="4">
    <source>
        <dbReference type="ARBA" id="ARBA00023136"/>
    </source>
</evidence>
<dbReference type="InterPro" id="IPR010445">
    <property type="entry name" value="LapA_dom"/>
</dbReference>
<evidence type="ECO:0000256" key="1">
    <source>
        <dbReference type="ARBA" id="ARBA00022475"/>
    </source>
</evidence>
<evidence type="ECO:0000256" key="3">
    <source>
        <dbReference type="ARBA" id="ARBA00022989"/>
    </source>
</evidence>
<keyword evidence="2 5" id="KW-0812">Transmembrane</keyword>
<keyword evidence="4 5" id="KW-0472">Membrane</keyword>
<evidence type="ECO:0000256" key="5">
    <source>
        <dbReference type="SAM" id="Phobius"/>
    </source>
</evidence>
<evidence type="ECO:0000313" key="7">
    <source>
        <dbReference type="EMBL" id="SFM93498.1"/>
    </source>
</evidence>
<evidence type="ECO:0000256" key="2">
    <source>
        <dbReference type="ARBA" id="ARBA00022692"/>
    </source>
</evidence>